<proteinExistence type="predicted"/>
<evidence type="ECO:0000313" key="2">
    <source>
        <dbReference type="EMBL" id="OHV45283.1"/>
    </source>
</evidence>
<accession>A0A1S1RF11</accession>
<dbReference type="EMBL" id="MAXA01000011">
    <property type="protein sequence ID" value="OHV45283.1"/>
    <property type="molecule type" value="Genomic_DNA"/>
</dbReference>
<dbReference type="Gene3D" id="1.10.260.40">
    <property type="entry name" value="lambda repressor-like DNA-binding domains"/>
    <property type="match status" value="1"/>
</dbReference>
<keyword evidence="3" id="KW-1185">Reference proteome</keyword>
<dbReference type="GO" id="GO:0003677">
    <property type="term" value="F:DNA binding"/>
    <property type="evidence" value="ECO:0007669"/>
    <property type="project" value="InterPro"/>
</dbReference>
<dbReference type="RefSeq" id="WP_071059681.1">
    <property type="nucleotide sequence ID" value="NZ_MAXA01000011.1"/>
</dbReference>
<comment type="caution">
    <text evidence="2">The sequence shown here is derived from an EMBL/GenBank/DDBJ whole genome shotgun (WGS) entry which is preliminary data.</text>
</comment>
<feature type="domain" description="HTH cro/C1-type" evidence="1">
    <location>
        <begin position="11"/>
        <end position="78"/>
    </location>
</feature>
<dbReference type="SMART" id="SM00530">
    <property type="entry name" value="HTH_XRE"/>
    <property type="match status" value="1"/>
</dbReference>
<gene>
    <name evidence="2" type="ORF">BBK14_30475</name>
</gene>
<evidence type="ECO:0000313" key="3">
    <source>
        <dbReference type="Proteomes" id="UP000179769"/>
    </source>
</evidence>
<name>A0A1S1RF11_9ACTN</name>
<dbReference type="OrthoDB" id="3217562at2"/>
<sequence length="436" mass="46893">MASNRHPPNRNLAWERLQRGWSHDEVSRRIGMEMDHVGETYTGLCANTVRRWETGERRPEPRYRKHLVTVFGKPASELGLLTPDELKMRPDITMGRVDGMPSGATGDASWDRATVLRALLGAGALPLLSPLLSVASAEGDPQPGSSQVDPETYTKIANGQRELYWNSPPRPLFEASFAHTHLGVALVRGAHGTQRAALAAGLVQSALLAGRLAFFDLGQPAVATRCYEVALTASKEAGNHALAATVLGHMAFIPGFSQDPGSARNLLAAALQHCWHGVDPIVRSWLHCVSSEIEARSGASATSRHQIDLAEASLPDAPSDLAWFDFYDAARLDSFAGYAALTTGDHPEAARRLTAAADRLGAQGSKQRSVILADLAGAHGRDGDRIADYLGQAIDALTTDWYATGIDRVRAIRPLLGDSKHGRHLDGQIRALSPAL</sequence>
<dbReference type="InterPro" id="IPR010982">
    <property type="entry name" value="Lambda_DNA-bd_dom_sf"/>
</dbReference>
<organism evidence="2 3">
    <name type="scientific">Parafrankia soli</name>
    <dbReference type="NCBI Taxonomy" id="2599596"/>
    <lineage>
        <taxon>Bacteria</taxon>
        <taxon>Bacillati</taxon>
        <taxon>Actinomycetota</taxon>
        <taxon>Actinomycetes</taxon>
        <taxon>Frankiales</taxon>
        <taxon>Frankiaceae</taxon>
        <taxon>Parafrankia</taxon>
    </lineage>
</organism>
<dbReference type="SUPFAM" id="SSF47413">
    <property type="entry name" value="lambda repressor-like DNA-binding domains"/>
    <property type="match status" value="1"/>
</dbReference>
<evidence type="ECO:0000259" key="1">
    <source>
        <dbReference type="SMART" id="SM00530"/>
    </source>
</evidence>
<dbReference type="AlphaFoldDB" id="A0A1S1RF11"/>
<dbReference type="InterPro" id="IPR001387">
    <property type="entry name" value="Cro/C1-type_HTH"/>
</dbReference>
<dbReference type="CDD" id="cd00093">
    <property type="entry name" value="HTH_XRE"/>
    <property type="match status" value="1"/>
</dbReference>
<dbReference type="Proteomes" id="UP000179769">
    <property type="component" value="Unassembled WGS sequence"/>
</dbReference>
<protein>
    <submittedName>
        <fullName evidence="2">Transcriptional regulator</fullName>
    </submittedName>
</protein>
<reference evidence="3" key="1">
    <citation type="submission" date="2016-07" db="EMBL/GenBank/DDBJ databases">
        <title>Frankia sp. NRRL B-16219 Genome sequencing.</title>
        <authorList>
            <person name="Ghodhbane-Gtari F."/>
            <person name="Swanson E."/>
            <person name="Gueddou A."/>
            <person name="Louati M."/>
            <person name="Nouioui I."/>
            <person name="Hezbri K."/>
            <person name="Abebe-Akele F."/>
            <person name="Simpson S."/>
            <person name="Morris K."/>
            <person name="Thomas K."/>
            <person name="Gtari M."/>
            <person name="Tisa L.S."/>
        </authorList>
    </citation>
    <scope>NUCLEOTIDE SEQUENCE [LARGE SCALE GENOMIC DNA]</scope>
    <source>
        <strain evidence="3">NRRL B-16219</strain>
    </source>
</reference>